<dbReference type="RefSeq" id="WP_189486131.1">
    <property type="nucleotide sequence ID" value="NZ_BMZB01000002.1"/>
</dbReference>
<reference evidence="4" key="1">
    <citation type="journal article" date="2014" name="Int. J. Syst. Evol. Microbiol.">
        <title>Complete genome sequence of Corynebacterium casei LMG S-19264T (=DSM 44701T), isolated from a smear-ripened cheese.</title>
        <authorList>
            <consortium name="US DOE Joint Genome Institute (JGI-PGF)"/>
            <person name="Walter F."/>
            <person name="Albersmeier A."/>
            <person name="Kalinowski J."/>
            <person name="Ruckert C."/>
        </authorList>
    </citation>
    <scope>NUCLEOTIDE SEQUENCE</scope>
    <source>
        <strain evidence="4">KCTC 32296</strain>
    </source>
</reference>
<dbReference type="InterPro" id="IPR014142">
    <property type="entry name" value="TrbG_Ti"/>
</dbReference>
<name>A0A918Q3T3_9CAUL</name>
<evidence type="ECO:0000256" key="3">
    <source>
        <dbReference type="SAM" id="SignalP"/>
    </source>
</evidence>
<dbReference type="Pfam" id="PF03524">
    <property type="entry name" value="CagX"/>
    <property type="match status" value="1"/>
</dbReference>
<accession>A0A918Q3T3</accession>
<evidence type="ECO:0008006" key="6">
    <source>
        <dbReference type="Google" id="ProtNLM"/>
    </source>
</evidence>
<evidence type="ECO:0000256" key="2">
    <source>
        <dbReference type="ARBA" id="ARBA00022729"/>
    </source>
</evidence>
<gene>
    <name evidence="4" type="ORF">GCM10011273_17940</name>
</gene>
<dbReference type="Proteomes" id="UP000662572">
    <property type="component" value="Unassembled WGS sequence"/>
</dbReference>
<dbReference type="InterPro" id="IPR038161">
    <property type="entry name" value="VirB9/CagX/TrbG_C_sf"/>
</dbReference>
<feature type="chain" id="PRO_5036929996" description="Type IV secretion system protein VirB9" evidence="3">
    <location>
        <begin position="26"/>
        <end position="292"/>
    </location>
</feature>
<dbReference type="InterPro" id="IPR010258">
    <property type="entry name" value="Conjugal_tfr_TrbG/VirB9/CagX"/>
</dbReference>
<evidence type="ECO:0000256" key="1">
    <source>
        <dbReference type="ARBA" id="ARBA00006135"/>
    </source>
</evidence>
<organism evidence="4 5">
    <name type="scientific">Asticcacaulis endophyticus</name>
    <dbReference type="NCBI Taxonomy" id="1395890"/>
    <lineage>
        <taxon>Bacteria</taxon>
        <taxon>Pseudomonadati</taxon>
        <taxon>Pseudomonadota</taxon>
        <taxon>Alphaproteobacteria</taxon>
        <taxon>Caulobacterales</taxon>
        <taxon>Caulobacteraceae</taxon>
        <taxon>Asticcacaulis</taxon>
    </lineage>
</organism>
<dbReference type="NCBIfam" id="TIGR02775">
    <property type="entry name" value="TrbG_Ti"/>
    <property type="match status" value="1"/>
</dbReference>
<evidence type="ECO:0000313" key="5">
    <source>
        <dbReference type="Proteomes" id="UP000662572"/>
    </source>
</evidence>
<sequence length="292" mass="31837">MTLFKRALLLTAIAMSSIPGPSAFAKPAKPKAPAYNGLYLPAANVRAANTAARVQPAPEGFINATQTYAYTQGSLFQVYTAVGKITDIALQPGEELAGTGPVAAGDTARWVIGDTVSGVGDGKQVHILVKPTRIGLSTNLVINTNRRTYHIELRAFQNTYMASVSWRYTEDDLIAVQRRAAIEAAAAPIATGLDIQSLNFNYRIDGDKTPWRPIRAFDDAKKTYIELPANIAQGELPPLFLVGPDRSSELVNYRISRNYLIVDRIFSAAEMRLGDKKSQKAVRITRVEGKMP</sequence>
<dbReference type="CDD" id="cd06911">
    <property type="entry name" value="VirB9_CagX_TrbG"/>
    <property type="match status" value="1"/>
</dbReference>
<reference evidence="4" key="2">
    <citation type="submission" date="2020-09" db="EMBL/GenBank/DDBJ databases">
        <authorList>
            <person name="Sun Q."/>
            <person name="Kim S."/>
        </authorList>
    </citation>
    <scope>NUCLEOTIDE SEQUENCE</scope>
    <source>
        <strain evidence="4">KCTC 32296</strain>
    </source>
</reference>
<feature type="signal peptide" evidence="3">
    <location>
        <begin position="1"/>
        <end position="25"/>
    </location>
</feature>
<proteinExistence type="inferred from homology"/>
<comment type="caution">
    <text evidence="4">The sequence shown here is derived from an EMBL/GenBank/DDBJ whole genome shotgun (WGS) entry which is preliminary data.</text>
</comment>
<protein>
    <recommendedName>
        <fullName evidence="6">Type IV secretion system protein VirB9</fullName>
    </recommendedName>
</protein>
<evidence type="ECO:0000313" key="4">
    <source>
        <dbReference type="EMBL" id="GGZ32256.1"/>
    </source>
</evidence>
<dbReference type="AlphaFoldDB" id="A0A918Q3T3"/>
<dbReference type="InterPro" id="IPR033645">
    <property type="entry name" value="VirB9/CagX/TrbG_C"/>
</dbReference>
<dbReference type="Gene3D" id="2.60.40.2500">
    <property type="match status" value="1"/>
</dbReference>
<dbReference type="EMBL" id="BMZB01000002">
    <property type="protein sequence ID" value="GGZ32256.1"/>
    <property type="molecule type" value="Genomic_DNA"/>
</dbReference>
<comment type="similarity">
    <text evidence="1">Belongs to the TrbG/VirB9 family.</text>
</comment>
<keyword evidence="5" id="KW-1185">Reference proteome</keyword>
<keyword evidence="2 3" id="KW-0732">Signal</keyword>